<reference evidence="2" key="2">
    <citation type="submission" date="2020-04" db="EMBL/GenBank/DDBJ databases">
        <authorList>
            <person name="Santos R.A.C."/>
            <person name="Steenwyk J.L."/>
            <person name="Rivero-Menendez O."/>
            <person name="Mead M.E."/>
            <person name="Silva L.P."/>
            <person name="Bastos R.W."/>
            <person name="Alastruey-Izquierdo A."/>
            <person name="Goldman G.H."/>
            <person name="Rokas A."/>
        </authorList>
    </citation>
    <scope>NUCLEOTIDE SEQUENCE</scope>
    <source>
        <strain evidence="2">CNM-CM6805</strain>
    </source>
</reference>
<organism evidence="2 3">
    <name type="scientific">Aspergillus fumigatiaffinis</name>
    <dbReference type="NCBI Taxonomy" id="340414"/>
    <lineage>
        <taxon>Eukaryota</taxon>
        <taxon>Fungi</taxon>
        <taxon>Dikarya</taxon>
        <taxon>Ascomycota</taxon>
        <taxon>Pezizomycotina</taxon>
        <taxon>Eurotiomycetes</taxon>
        <taxon>Eurotiomycetidae</taxon>
        <taxon>Eurotiales</taxon>
        <taxon>Aspergillaceae</taxon>
        <taxon>Aspergillus</taxon>
        <taxon>Aspergillus subgen. Fumigati</taxon>
    </lineage>
</organism>
<accession>A0A8H4MCA9</accession>
<proteinExistence type="predicted"/>
<gene>
    <name evidence="2" type="ORF">CNMCM6805_006263</name>
</gene>
<name>A0A8H4MCA9_9EURO</name>
<reference evidence="2" key="1">
    <citation type="journal article" date="2020" name="bioRxiv">
        <title>Genomic and phenotypic heterogeneity of clinical isolates of the human pathogens Aspergillus fumigatus, Aspergillus lentulus and Aspergillus fumigatiaffinis.</title>
        <authorList>
            <person name="dos Santos R.A.C."/>
            <person name="Steenwyk J.L."/>
            <person name="Rivero-Menendez O."/>
            <person name="Mead M.E."/>
            <person name="Silva L.P."/>
            <person name="Bastos R.W."/>
            <person name="Alastruey-Izquierdo A."/>
            <person name="Goldman G.H."/>
            <person name="Rokas A."/>
        </authorList>
    </citation>
    <scope>NUCLEOTIDE SEQUENCE</scope>
    <source>
        <strain evidence="2">CNM-CM6805</strain>
    </source>
</reference>
<evidence type="ECO:0000313" key="3">
    <source>
        <dbReference type="Proteomes" id="UP000653565"/>
    </source>
</evidence>
<dbReference type="Pfam" id="PF08302">
    <property type="entry name" value="tRNA_lig_CPD"/>
    <property type="match status" value="1"/>
</dbReference>
<comment type="caution">
    <text evidence="2">The sequence shown here is derived from an EMBL/GenBank/DDBJ whole genome shotgun (WGS) entry which is preliminary data.</text>
</comment>
<dbReference type="GO" id="GO:0003972">
    <property type="term" value="F:RNA ligase (ATP) activity"/>
    <property type="evidence" value="ECO:0007669"/>
    <property type="project" value="InterPro"/>
</dbReference>
<protein>
    <recommendedName>
        <fullName evidence="1">tRNA ligase phosphodiesterase domain-containing protein</fullName>
    </recommendedName>
</protein>
<dbReference type="PANTHER" id="PTHR32004">
    <property type="entry name" value="TRNA LIGASE"/>
    <property type="match status" value="1"/>
</dbReference>
<evidence type="ECO:0000259" key="1">
    <source>
        <dbReference type="Pfam" id="PF08302"/>
    </source>
</evidence>
<dbReference type="GO" id="GO:0005634">
    <property type="term" value="C:nucleus"/>
    <property type="evidence" value="ECO:0007669"/>
    <property type="project" value="TreeGrafter"/>
</dbReference>
<dbReference type="GO" id="GO:0005524">
    <property type="term" value="F:ATP binding"/>
    <property type="evidence" value="ECO:0007669"/>
    <property type="project" value="InterPro"/>
</dbReference>
<keyword evidence="3" id="KW-1185">Reference proteome</keyword>
<dbReference type="Proteomes" id="UP000653565">
    <property type="component" value="Unassembled WGS sequence"/>
</dbReference>
<dbReference type="InterPro" id="IPR015965">
    <property type="entry name" value="tRNA_lig_PDEase"/>
</dbReference>
<dbReference type="PANTHER" id="PTHR32004:SF1">
    <property type="entry name" value="TRNA LIGASE"/>
    <property type="match status" value="1"/>
</dbReference>
<dbReference type="AlphaFoldDB" id="A0A8H4MCA9"/>
<feature type="domain" description="tRNA ligase phosphodiesterase" evidence="1">
    <location>
        <begin position="5"/>
        <end position="188"/>
    </location>
</feature>
<sequence length="191" mass="20830">MSLSKEDPENLADQLVYFSLRLSSPAAFASVVDEAFAHADPDEAQFYQYLKQNNRIQSEFHVTLIHVNDRTANPGIWEKYKADYKEALSRAGSGDLTPSLGAGEVLPDHLVWDQRIMALAVKVNGKDGPLPCANANPHATIGTADDSIKAFESNDLLKRWREGDQSKGSIRSKAFPGGYTFGGSVQANFAG</sequence>
<dbReference type="EMBL" id="JAAAPX010000037">
    <property type="protein sequence ID" value="KAF4238591.1"/>
    <property type="molecule type" value="Genomic_DNA"/>
</dbReference>
<dbReference type="GO" id="GO:0006388">
    <property type="term" value="P:tRNA splicing, via endonucleolytic cleavage and ligation"/>
    <property type="evidence" value="ECO:0007669"/>
    <property type="project" value="InterPro"/>
</dbReference>
<evidence type="ECO:0000313" key="2">
    <source>
        <dbReference type="EMBL" id="KAF4238591.1"/>
    </source>
</evidence>